<evidence type="ECO:0000313" key="4">
    <source>
        <dbReference type="EMBL" id="KAB2628915.1"/>
    </source>
</evidence>
<dbReference type="PROSITE" id="PS50994">
    <property type="entry name" value="INTEGRASE"/>
    <property type="match status" value="1"/>
</dbReference>
<keyword evidence="1" id="KW-0064">Aspartyl protease</keyword>
<keyword evidence="1" id="KW-0378">Hydrolase</keyword>
<reference evidence="4 5" key="3">
    <citation type="submission" date="2019-11" db="EMBL/GenBank/DDBJ databases">
        <title>A de novo genome assembly of a pear dwarfing rootstock.</title>
        <authorList>
            <person name="Wang F."/>
            <person name="Wang J."/>
            <person name="Li S."/>
            <person name="Zhang Y."/>
            <person name="Fang M."/>
            <person name="Ma L."/>
            <person name="Zhao Y."/>
            <person name="Jiang S."/>
        </authorList>
    </citation>
    <scope>NUCLEOTIDE SEQUENCE [LARGE SCALE GENOMIC DNA]</scope>
    <source>
        <strain evidence="4">S2</strain>
        <tissue evidence="4">Leaf</tissue>
    </source>
</reference>
<dbReference type="Pfam" id="PF14223">
    <property type="entry name" value="Retrotran_gag_2"/>
    <property type="match status" value="1"/>
</dbReference>
<dbReference type="Gene3D" id="3.30.420.10">
    <property type="entry name" value="Ribonuclease H-like superfamily/Ribonuclease H"/>
    <property type="match status" value="1"/>
</dbReference>
<evidence type="ECO:0000259" key="3">
    <source>
        <dbReference type="PROSITE" id="PS50994"/>
    </source>
</evidence>
<feature type="compositionally biased region" description="Low complexity" evidence="2">
    <location>
        <begin position="199"/>
        <end position="217"/>
    </location>
</feature>
<dbReference type="PANTHER" id="PTHR11439:SF455">
    <property type="entry name" value="RLK (RECEPTOR-LIKE PROTEIN KINASE) 8, PUTATIVE-RELATED"/>
    <property type="match status" value="1"/>
</dbReference>
<dbReference type="InterPro" id="IPR043502">
    <property type="entry name" value="DNA/RNA_pol_sf"/>
</dbReference>
<evidence type="ECO:0000256" key="2">
    <source>
        <dbReference type="SAM" id="MobiDB-lite"/>
    </source>
</evidence>
<dbReference type="CDD" id="cd09272">
    <property type="entry name" value="RNase_HI_RT_Ty1"/>
    <property type="match status" value="1"/>
</dbReference>
<dbReference type="SUPFAM" id="SSF56672">
    <property type="entry name" value="DNA/RNA polymerases"/>
    <property type="match status" value="1"/>
</dbReference>
<keyword evidence="1" id="KW-0645">Protease</keyword>
<dbReference type="Proteomes" id="UP000327157">
    <property type="component" value="Chromosome 8"/>
</dbReference>
<proteinExistence type="predicted"/>
<protein>
    <recommendedName>
        <fullName evidence="3">Integrase catalytic domain-containing protein</fullName>
    </recommendedName>
</protein>
<feature type="domain" description="Integrase catalytic" evidence="3">
    <location>
        <begin position="465"/>
        <end position="554"/>
    </location>
</feature>
<organism evidence="4 5">
    <name type="scientific">Pyrus ussuriensis x Pyrus communis</name>
    <dbReference type="NCBI Taxonomy" id="2448454"/>
    <lineage>
        <taxon>Eukaryota</taxon>
        <taxon>Viridiplantae</taxon>
        <taxon>Streptophyta</taxon>
        <taxon>Embryophyta</taxon>
        <taxon>Tracheophyta</taxon>
        <taxon>Spermatophyta</taxon>
        <taxon>Magnoliopsida</taxon>
        <taxon>eudicotyledons</taxon>
        <taxon>Gunneridae</taxon>
        <taxon>Pentapetalae</taxon>
        <taxon>rosids</taxon>
        <taxon>fabids</taxon>
        <taxon>Rosales</taxon>
        <taxon>Rosaceae</taxon>
        <taxon>Amygdaloideae</taxon>
        <taxon>Maleae</taxon>
        <taxon>Pyrus</taxon>
    </lineage>
</organism>
<dbReference type="SUPFAM" id="SSF53098">
    <property type="entry name" value="Ribonuclease H-like"/>
    <property type="match status" value="1"/>
</dbReference>
<dbReference type="EMBL" id="SMOL01000148">
    <property type="protein sequence ID" value="KAB2628915.1"/>
    <property type="molecule type" value="Genomic_DNA"/>
</dbReference>
<evidence type="ECO:0000313" key="5">
    <source>
        <dbReference type="Proteomes" id="UP000327157"/>
    </source>
</evidence>
<dbReference type="OrthoDB" id="1737296at2759"/>
<sequence>MEYVIGCRTASEAWTNLVDRYATVSKSRINHLKTELHTIQKGLDTIDKYLLRLKHIREQLSAAGESISDNDVMIAGLAGLPREYGVIRTVILARESTLTLKEFRALLLGTEREIEGEMNTLTQNLSALYVHGSSSGSNPDSSSSASSSNSHIQHPFYSLPPPQVPNDSFGYGFSANSSGQHASRPQSLSAQSRSFVNHYRGSNNYRGGNNYRNTNGFRGRGYHSGNSGGSRQSGNGPNNWGNYAYQGQPPPSSLSAMNAQQTSSFLPQDAWIVDSGASHHITSDISALSQVIPFEGSEKITIGNGTGLPIKNIGSTMLKTPTCSLVLNKVLHVPNIARSLLSVKQLCADNKSWFICDDSEFFVQDKKTKEIVYHGKSRPEELFQIPVVPSAKGFQFITKYPAAYLGKAVKNTVWHQRLGHPAQDVMTTMSKQSNIPVQTDDNNSTCISCIQGKMSRIPFPVRTDRCTSPFQKVHTDIWGPSPVRSIEGYRYYVTFVDEYTRFVWIFPMSNKSDVFTIFVKFYKFVLTQFGATIKSLQTDGGGEYTSKGFTSFLADKVMCAFLGYSQGYKGVICYNLQTKKFILSRHVCFDESLFPAKMAPYNRPARLDRHEEQEQPRIAPVMVSIPVSHARRTTDHAGSQSSVSQSHTEIFSHNINTSDDHVSTESDNQGSGTPDAHSSPLPTTPLLPVDDLVQLQVVLPFASPSHHTTSVITDVNPSCIQTRLKTGAIVKKSYVGCLASLPQLHSLNPDGPLSADFFTHFSAHLSGGFSFLADITDGEEPRNFKAASLKPEWQLAMQEEFNALKTQGTISYGLQYTKSQDFNITAYSDSDWAANINTRRSITGFVVYLGTNPISWQSKKQSTVSRSSTEAEYKALAHCAADVCWIRSVFKDIHQSLSAPPSLYCDNLSALALSSNPVFHSKIKHLDTDYHFVREKVQRGNLLVHYIPTEDQVADVFTKGLHSPIFQKHCHILGLSVGSAANSASVAQLGLRGE</sequence>
<dbReference type="InterPro" id="IPR001584">
    <property type="entry name" value="Integrase_cat-core"/>
</dbReference>
<dbReference type="GO" id="GO:0004190">
    <property type="term" value="F:aspartic-type endopeptidase activity"/>
    <property type="evidence" value="ECO:0007669"/>
    <property type="project" value="UniProtKB-KW"/>
</dbReference>
<feature type="region of interest" description="Disordered" evidence="2">
    <location>
        <begin position="657"/>
        <end position="685"/>
    </location>
</feature>
<dbReference type="InterPro" id="IPR012337">
    <property type="entry name" value="RNaseH-like_sf"/>
</dbReference>
<keyword evidence="5" id="KW-1185">Reference proteome</keyword>
<dbReference type="AlphaFoldDB" id="A0A5N5HM66"/>
<accession>A0A5N5HM66</accession>
<feature type="compositionally biased region" description="Low complexity" evidence="2">
    <location>
        <begin position="132"/>
        <end position="150"/>
    </location>
</feature>
<gene>
    <name evidence="4" type="ORF">D8674_033710</name>
</gene>
<dbReference type="Pfam" id="PF13976">
    <property type="entry name" value="gag_pre-integrs"/>
    <property type="match status" value="1"/>
</dbReference>
<comment type="caution">
    <text evidence="4">The sequence shown here is derived from an EMBL/GenBank/DDBJ whole genome shotgun (WGS) entry which is preliminary data.</text>
</comment>
<feature type="region of interest" description="Disordered" evidence="2">
    <location>
        <begin position="131"/>
        <end position="259"/>
    </location>
</feature>
<reference evidence="4 5" key="1">
    <citation type="submission" date="2019-09" db="EMBL/GenBank/DDBJ databases">
        <authorList>
            <person name="Ou C."/>
        </authorList>
    </citation>
    <scope>NUCLEOTIDE SEQUENCE [LARGE SCALE GENOMIC DNA]</scope>
    <source>
        <strain evidence="4">S2</strain>
        <tissue evidence="4">Leaf</tissue>
    </source>
</reference>
<dbReference type="GO" id="GO:0003676">
    <property type="term" value="F:nucleic acid binding"/>
    <property type="evidence" value="ECO:0007669"/>
    <property type="project" value="InterPro"/>
</dbReference>
<feature type="compositionally biased region" description="Polar residues" evidence="2">
    <location>
        <begin position="174"/>
        <end position="195"/>
    </location>
</feature>
<dbReference type="InterPro" id="IPR054722">
    <property type="entry name" value="PolX-like_BBD"/>
</dbReference>
<reference evidence="5" key="2">
    <citation type="submission" date="2019-10" db="EMBL/GenBank/DDBJ databases">
        <title>A de novo genome assembly of a pear dwarfing rootstock.</title>
        <authorList>
            <person name="Wang F."/>
            <person name="Wang J."/>
            <person name="Li S."/>
            <person name="Zhang Y."/>
            <person name="Fang M."/>
            <person name="Ma L."/>
            <person name="Zhao Y."/>
            <person name="Jiang S."/>
        </authorList>
    </citation>
    <scope>NUCLEOTIDE SEQUENCE [LARGE SCALE GENOMIC DNA]</scope>
</reference>
<feature type="compositionally biased region" description="Low complexity" evidence="2">
    <location>
        <begin position="229"/>
        <end position="239"/>
    </location>
</feature>
<dbReference type="InterPro" id="IPR036397">
    <property type="entry name" value="RNaseH_sf"/>
</dbReference>
<dbReference type="Pfam" id="PF00665">
    <property type="entry name" value="rve"/>
    <property type="match status" value="1"/>
</dbReference>
<dbReference type="PANTHER" id="PTHR11439">
    <property type="entry name" value="GAG-POL-RELATED RETROTRANSPOSON"/>
    <property type="match status" value="1"/>
</dbReference>
<dbReference type="Pfam" id="PF25597">
    <property type="entry name" value="SH3_retrovirus"/>
    <property type="match status" value="1"/>
</dbReference>
<name>A0A5N5HM66_9ROSA</name>
<dbReference type="Pfam" id="PF22936">
    <property type="entry name" value="Pol_BBD"/>
    <property type="match status" value="1"/>
</dbReference>
<dbReference type="InterPro" id="IPR025724">
    <property type="entry name" value="GAG-pre-integrase_dom"/>
</dbReference>
<dbReference type="GO" id="GO:0015074">
    <property type="term" value="P:DNA integration"/>
    <property type="evidence" value="ECO:0007669"/>
    <property type="project" value="InterPro"/>
</dbReference>
<dbReference type="InterPro" id="IPR057670">
    <property type="entry name" value="SH3_retrovirus"/>
</dbReference>
<evidence type="ECO:0000256" key="1">
    <source>
        <dbReference type="ARBA" id="ARBA00022750"/>
    </source>
</evidence>